<dbReference type="SUPFAM" id="SSF56436">
    <property type="entry name" value="C-type lectin-like"/>
    <property type="match status" value="1"/>
</dbReference>
<feature type="domain" description="Sulfatase-modifying factor enzyme-like" evidence="1">
    <location>
        <begin position="40"/>
        <end position="177"/>
    </location>
</feature>
<dbReference type="PANTHER" id="PTHR23150">
    <property type="entry name" value="SULFATASE MODIFYING FACTOR 1, 2"/>
    <property type="match status" value="1"/>
</dbReference>
<dbReference type="Proteomes" id="UP000070598">
    <property type="component" value="Unassembled WGS sequence"/>
</dbReference>
<dbReference type="Gene3D" id="3.90.1580.10">
    <property type="entry name" value="paralog of FGE (formylglycine-generating enzyme)"/>
    <property type="match status" value="1"/>
</dbReference>
<dbReference type="GO" id="GO:0120147">
    <property type="term" value="F:formylglycine-generating oxidase activity"/>
    <property type="evidence" value="ECO:0007669"/>
    <property type="project" value="TreeGrafter"/>
</dbReference>
<organism evidence="2 5">
    <name type="scientific">Carbonactinospora thermoautotrophica</name>
    <dbReference type="NCBI Taxonomy" id="1469144"/>
    <lineage>
        <taxon>Bacteria</taxon>
        <taxon>Bacillati</taxon>
        <taxon>Actinomycetota</taxon>
        <taxon>Actinomycetes</taxon>
        <taxon>Kitasatosporales</taxon>
        <taxon>Carbonactinosporaceae</taxon>
        <taxon>Carbonactinospora</taxon>
    </lineage>
</organism>
<protein>
    <recommendedName>
        <fullName evidence="1">Sulfatase-modifying factor enzyme-like domain-containing protein</fullName>
    </recommendedName>
</protein>
<proteinExistence type="predicted"/>
<accession>A0A132MIS2</accession>
<comment type="caution">
    <text evidence="2">The sequence shown here is derived from an EMBL/GenBank/DDBJ whole genome shotgun (WGS) entry which is preliminary data.</text>
</comment>
<dbReference type="PANTHER" id="PTHR23150:SF19">
    <property type="entry name" value="FORMYLGLYCINE-GENERATING ENZYME"/>
    <property type="match status" value="1"/>
</dbReference>
<evidence type="ECO:0000313" key="4">
    <source>
        <dbReference type="Proteomes" id="UP000070598"/>
    </source>
</evidence>
<dbReference type="InterPro" id="IPR042095">
    <property type="entry name" value="SUMF_sf"/>
</dbReference>
<name>A0A132MIS2_9ACTN</name>
<gene>
    <name evidence="2" type="ORF">TH66_19910</name>
    <name evidence="3" type="ORF">TR74_22590</name>
</gene>
<evidence type="ECO:0000259" key="1">
    <source>
        <dbReference type="Pfam" id="PF03781"/>
    </source>
</evidence>
<dbReference type="Pfam" id="PF03781">
    <property type="entry name" value="FGE-sulfatase"/>
    <property type="match status" value="1"/>
</dbReference>
<dbReference type="EMBL" id="JYIJ01000019">
    <property type="protein sequence ID" value="KWW97747.1"/>
    <property type="molecule type" value="Genomic_DNA"/>
</dbReference>
<dbReference type="Proteomes" id="UP000070659">
    <property type="component" value="Unassembled WGS sequence"/>
</dbReference>
<evidence type="ECO:0000313" key="5">
    <source>
        <dbReference type="Proteomes" id="UP000070659"/>
    </source>
</evidence>
<dbReference type="AlphaFoldDB" id="A0A132MIS2"/>
<sequence length="179" mass="19261">MRWVRIPGGVCAFGDRARPVCVPTLEWTLTPLTPAQVGWEDDDRPLVGMDHDRAARLAADLGGRLPRSVEWEWAAAGAERRTYPWGEVEPDERHANLRDTGPGARTPVGAYPDGATPDGLLDMAGNVWEWTSSPVMGGGFVVRGASFASPALYARCTFLNAAPAELASPGIGLRVVREP</sequence>
<reference evidence="2 5" key="2">
    <citation type="submission" date="2015-02" db="EMBL/GenBank/DDBJ databases">
        <title>Physiological reanalysis, assessment of diazotrophy, and genome sequences of multiple isolates of Streptomyces thermoautotrophicus.</title>
        <authorList>
            <person name="MacKellar D.C."/>
            <person name="Lieber L."/>
            <person name="Norman J."/>
            <person name="Bolger A."/>
            <person name="Tobin C."/>
            <person name="Murray J.W."/>
            <person name="Prell J."/>
        </authorList>
    </citation>
    <scope>NUCLEOTIDE SEQUENCE [LARGE SCALE GENOMIC DNA]</scope>
    <source>
        <strain evidence="2 5">UBT1</strain>
    </source>
</reference>
<reference evidence="4" key="1">
    <citation type="submission" date="2015-02" db="EMBL/GenBank/DDBJ databases">
        <title>Physiological reanalysis, assessment of diazotrophy, and genome sequences of multiple isolates of Streptomyces thermoautotrophicus.</title>
        <authorList>
            <person name="MacKellar D.C."/>
            <person name="Lieber L."/>
            <person name="Norman J."/>
            <person name="Bolger A."/>
            <person name="Tobin C."/>
            <person name="Murray J.W."/>
            <person name="Friesen M."/>
            <person name="Prell J."/>
        </authorList>
    </citation>
    <scope>NUCLEOTIDE SEQUENCE [LARGE SCALE GENOMIC DNA]</scope>
    <source>
        <strain evidence="4">UBT1</strain>
    </source>
</reference>
<dbReference type="InterPro" id="IPR051043">
    <property type="entry name" value="Sulfatase_Mod_Factor_Kinase"/>
</dbReference>
<dbReference type="InterPro" id="IPR016187">
    <property type="entry name" value="CTDL_fold"/>
</dbReference>
<evidence type="ECO:0000313" key="3">
    <source>
        <dbReference type="EMBL" id="KWX06244.1"/>
    </source>
</evidence>
<dbReference type="EMBL" id="JYIK01001109">
    <property type="protein sequence ID" value="KWX06244.1"/>
    <property type="molecule type" value="Genomic_DNA"/>
</dbReference>
<dbReference type="PATRIC" id="fig|1469144.8.peg.585"/>
<dbReference type="InterPro" id="IPR005532">
    <property type="entry name" value="SUMF_dom"/>
</dbReference>
<evidence type="ECO:0000313" key="2">
    <source>
        <dbReference type="EMBL" id="KWW97747.1"/>
    </source>
</evidence>